<dbReference type="InterPro" id="IPR034393">
    <property type="entry name" value="TatSF1-like"/>
</dbReference>
<protein>
    <recommendedName>
        <fullName evidence="3">RRM domain-containing protein</fullName>
    </recommendedName>
</protein>
<gene>
    <name evidence="4" type="ORF">THRCLA_02020</name>
</gene>
<dbReference type="InterPro" id="IPR012677">
    <property type="entry name" value="Nucleotide-bd_a/b_plait_sf"/>
</dbReference>
<evidence type="ECO:0000256" key="1">
    <source>
        <dbReference type="PROSITE-ProRule" id="PRU00176"/>
    </source>
</evidence>
<feature type="compositionally biased region" description="Basic and acidic residues" evidence="2">
    <location>
        <begin position="1"/>
        <end position="138"/>
    </location>
</feature>
<feature type="region of interest" description="Disordered" evidence="2">
    <location>
        <begin position="1"/>
        <end position="159"/>
    </location>
</feature>
<evidence type="ECO:0000256" key="2">
    <source>
        <dbReference type="SAM" id="MobiDB-lite"/>
    </source>
</evidence>
<dbReference type="PANTHER" id="PTHR15608:SF0">
    <property type="entry name" value="HIV TAT-SPECIFIC FACTOR 1"/>
    <property type="match status" value="1"/>
</dbReference>
<dbReference type="PROSITE" id="PS50102">
    <property type="entry name" value="RRM"/>
    <property type="match status" value="1"/>
</dbReference>
<dbReference type="GO" id="GO:0005686">
    <property type="term" value="C:U2 snRNP"/>
    <property type="evidence" value="ECO:0007669"/>
    <property type="project" value="TreeGrafter"/>
</dbReference>
<evidence type="ECO:0000313" key="5">
    <source>
        <dbReference type="Proteomes" id="UP000243217"/>
    </source>
</evidence>
<dbReference type="OrthoDB" id="76445at2759"/>
<dbReference type="Proteomes" id="UP000243217">
    <property type="component" value="Unassembled WGS sequence"/>
</dbReference>
<dbReference type="Gene3D" id="3.30.70.330">
    <property type="match status" value="1"/>
</dbReference>
<dbReference type="SUPFAM" id="SSF54928">
    <property type="entry name" value="RNA-binding domain, RBD"/>
    <property type="match status" value="1"/>
</dbReference>
<comment type="caution">
    <text evidence="4">The sequence shown here is derived from an EMBL/GenBank/DDBJ whole genome shotgun (WGS) entry which is preliminary data.</text>
</comment>
<dbReference type="STRING" id="74557.A0A1W0A6T4"/>
<name>A0A1W0A6T4_9STRA</name>
<dbReference type="InterPro" id="IPR035979">
    <property type="entry name" value="RBD_domain_sf"/>
</dbReference>
<proteinExistence type="predicted"/>
<sequence length="294" mass="34177">MHRDRSRDRGSRRSGDQGRYRDDRSRDERPRDDRSREERPREDRSRDERPRDDRSRDVRQQDERSYERGGQREERSHERQRDERSYERSRVEKPSYDRQRDERSGHREERGRDDERHGERPRDSGRFGSREEYGRDQYDAPPVQQSTGPWDPKAEAEKDPNWARIYVTNLPSDVNVDELQEIFGGLGVIAKEKQKRGYKDQWVSFENVNPWKIKIYTNEDGTQKGDAVITYEDSNAARSAPSSEIRGNTITVELAGKPEPPVGGWLGGAGGRGGGRGGRGFGRGGPPQSRYRPY</sequence>
<dbReference type="InterPro" id="IPR000504">
    <property type="entry name" value="RRM_dom"/>
</dbReference>
<evidence type="ECO:0000313" key="4">
    <source>
        <dbReference type="EMBL" id="OQS05891.1"/>
    </source>
</evidence>
<reference evidence="4 5" key="1">
    <citation type="journal article" date="2014" name="Genome Biol. Evol.">
        <title>The secreted proteins of Achlya hypogyna and Thraustotheca clavata identify the ancestral oomycete secretome and reveal gene acquisitions by horizontal gene transfer.</title>
        <authorList>
            <person name="Misner I."/>
            <person name="Blouin N."/>
            <person name="Leonard G."/>
            <person name="Richards T.A."/>
            <person name="Lane C.E."/>
        </authorList>
    </citation>
    <scope>NUCLEOTIDE SEQUENCE [LARGE SCALE GENOMIC DNA]</scope>
    <source>
        <strain evidence="4 5">ATCC 34112</strain>
    </source>
</reference>
<feature type="domain" description="RRM" evidence="3">
    <location>
        <begin position="163"/>
        <end position="257"/>
    </location>
</feature>
<organism evidence="4 5">
    <name type="scientific">Thraustotheca clavata</name>
    <dbReference type="NCBI Taxonomy" id="74557"/>
    <lineage>
        <taxon>Eukaryota</taxon>
        <taxon>Sar</taxon>
        <taxon>Stramenopiles</taxon>
        <taxon>Oomycota</taxon>
        <taxon>Saprolegniomycetes</taxon>
        <taxon>Saprolegniales</taxon>
        <taxon>Achlyaceae</taxon>
        <taxon>Thraustotheca</taxon>
    </lineage>
</organism>
<feature type="compositionally biased region" description="Gly residues" evidence="2">
    <location>
        <begin position="264"/>
        <end position="285"/>
    </location>
</feature>
<keyword evidence="1" id="KW-0694">RNA-binding</keyword>
<dbReference type="GO" id="GO:0003723">
    <property type="term" value="F:RNA binding"/>
    <property type="evidence" value="ECO:0007669"/>
    <property type="project" value="UniProtKB-UniRule"/>
</dbReference>
<dbReference type="EMBL" id="JNBS01000405">
    <property type="protein sequence ID" value="OQS05891.1"/>
    <property type="molecule type" value="Genomic_DNA"/>
</dbReference>
<dbReference type="AlphaFoldDB" id="A0A1W0A6T4"/>
<evidence type="ECO:0000259" key="3">
    <source>
        <dbReference type="PROSITE" id="PS50102"/>
    </source>
</evidence>
<feature type="region of interest" description="Disordered" evidence="2">
    <location>
        <begin position="254"/>
        <end position="294"/>
    </location>
</feature>
<dbReference type="GO" id="GO:0005684">
    <property type="term" value="C:U2-type spliceosomal complex"/>
    <property type="evidence" value="ECO:0007669"/>
    <property type="project" value="TreeGrafter"/>
</dbReference>
<dbReference type="PANTHER" id="PTHR15608">
    <property type="entry name" value="SPLICING FACTOR U2AF-ASSOCIATED PROTEIN 2"/>
    <property type="match status" value="1"/>
</dbReference>
<keyword evidence="5" id="KW-1185">Reference proteome</keyword>
<accession>A0A1W0A6T4</accession>